<dbReference type="Gene3D" id="2.100.10.30">
    <property type="entry name" value="Jacalin-like lectin domain"/>
    <property type="match status" value="1"/>
</dbReference>
<organism evidence="2 3">
    <name type="scientific">Sinocyclocheilus grahami</name>
    <name type="common">Dianchi golden-line fish</name>
    <name type="synonym">Barbus grahami</name>
    <dbReference type="NCBI Taxonomy" id="75366"/>
    <lineage>
        <taxon>Eukaryota</taxon>
        <taxon>Metazoa</taxon>
        <taxon>Chordata</taxon>
        <taxon>Craniata</taxon>
        <taxon>Vertebrata</taxon>
        <taxon>Euteleostomi</taxon>
        <taxon>Actinopterygii</taxon>
        <taxon>Neopterygii</taxon>
        <taxon>Teleostei</taxon>
        <taxon>Ostariophysi</taxon>
        <taxon>Cypriniformes</taxon>
        <taxon>Cyprinidae</taxon>
        <taxon>Cyprininae</taxon>
        <taxon>Sinocyclocheilus</taxon>
    </lineage>
</organism>
<dbReference type="Proteomes" id="UP000472262">
    <property type="component" value="Unassembled WGS sequence"/>
</dbReference>
<dbReference type="InterPro" id="IPR053280">
    <property type="entry name" value="Aerolysin-like_pore-former"/>
</dbReference>
<dbReference type="PROSITE" id="PS51752">
    <property type="entry name" value="JACALIN_LECTIN"/>
    <property type="match status" value="1"/>
</dbReference>
<dbReference type="CDD" id="cd09302">
    <property type="entry name" value="Jacalin_like"/>
    <property type="match status" value="1"/>
</dbReference>
<keyword evidence="3" id="KW-1185">Reference proteome</keyword>
<reference evidence="2" key="2">
    <citation type="submission" date="2025-09" db="UniProtKB">
        <authorList>
            <consortium name="Ensembl"/>
        </authorList>
    </citation>
    <scope>IDENTIFICATION</scope>
</reference>
<feature type="domain" description="Jacalin-type lectin" evidence="1">
    <location>
        <begin position="8"/>
        <end position="147"/>
    </location>
</feature>
<dbReference type="AlphaFoldDB" id="A0A672M1B6"/>
<evidence type="ECO:0000313" key="2">
    <source>
        <dbReference type="Ensembl" id="ENSSGRP00000030265.1"/>
    </source>
</evidence>
<evidence type="ECO:0000259" key="1">
    <source>
        <dbReference type="PROSITE" id="PS51752"/>
    </source>
</evidence>
<sequence>MASTTTESTTLQLIGGNEGDRFWFTGESNGASLCRMWVWVGPSQVKAVRAWLSDGRKKTFGEPVGEHKEFSFRPGERIATLSLWGNGNGTRLGAIKLITDKEREFFVKMTSWGLKTEYPMDVGSGFCLGLVGNSGRDIDCMGFLFLNNIQSAVLCDVRYPTIKQVTPQVSVEEIKSVIYKNKTSVGQQQTVEISKKIIKTNSWLMRFSFSCVWRCCC</sequence>
<reference evidence="2" key="1">
    <citation type="submission" date="2025-08" db="UniProtKB">
        <authorList>
            <consortium name="Ensembl"/>
        </authorList>
    </citation>
    <scope>IDENTIFICATION</scope>
</reference>
<dbReference type="InParanoid" id="A0A672M1B6"/>
<dbReference type="Pfam" id="PF01419">
    <property type="entry name" value="Jacalin"/>
    <property type="match status" value="1"/>
</dbReference>
<dbReference type="PANTHER" id="PTHR34007">
    <property type="entry name" value="AEROLYSIN-LIKE PROTEIN-RELATED"/>
    <property type="match status" value="1"/>
</dbReference>
<dbReference type="SUPFAM" id="SSF51101">
    <property type="entry name" value="Mannose-binding lectins"/>
    <property type="match status" value="1"/>
</dbReference>
<dbReference type="Ensembl" id="ENSSGRT00000032514.1">
    <property type="protein sequence ID" value="ENSSGRP00000030265.1"/>
    <property type="gene ID" value="ENSSGRG00000017106.1"/>
</dbReference>
<proteinExistence type="predicted"/>
<dbReference type="PANTHER" id="PTHR34007:SF1">
    <property type="entry name" value="AEROLYSIN-LIKE PROTEIN-RELATED"/>
    <property type="match status" value="1"/>
</dbReference>
<name>A0A672M1B6_SINGR</name>
<dbReference type="InterPro" id="IPR001229">
    <property type="entry name" value="Jacalin-like_lectin_dom"/>
</dbReference>
<dbReference type="OMA" id="RDIDCMG"/>
<evidence type="ECO:0000313" key="3">
    <source>
        <dbReference type="Proteomes" id="UP000472262"/>
    </source>
</evidence>
<protein>
    <submittedName>
        <fullName evidence="2">Aerolysin-like protein</fullName>
    </submittedName>
</protein>
<dbReference type="InterPro" id="IPR036404">
    <property type="entry name" value="Jacalin-like_lectin_dom_sf"/>
</dbReference>
<accession>A0A672M1B6</accession>